<dbReference type="OrthoDB" id="118064at2157"/>
<evidence type="ECO:0000313" key="1">
    <source>
        <dbReference type="EMBL" id="CVK33193.1"/>
    </source>
</evidence>
<protein>
    <submittedName>
        <fullName evidence="1">Uncharacterized protein</fullName>
    </submittedName>
</protein>
<dbReference type="GeneID" id="27137720"/>
<dbReference type="InterPro" id="IPR036179">
    <property type="entry name" value="Ig-like_dom_sf"/>
</dbReference>
<dbReference type="AlphaFoldDB" id="A0A0X3BMG1"/>
<gene>
    <name evidence="1" type="ORF">MMAB1_1980</name>
</gene>
<dbReference type="EMBL" id="LT158599">
    <property type="protein sequence ID" value="CVK33193.1"/>
    <property type="molecule type" value="Genomic_DNA"/>
</dbReference>
<sequence>MSGHSTTDRRWYALLILLAALAFGGIVVAAENVTGEQPLTGAPGVVARGDPVTISGIATGNPDAVYVWVFGQNYRLLSEPVDVGSDGIYRYTLERSETADLSPGRYFAIVQHPMGNGKQDVRVVSDSTITVPGGTTVDLAGLPADEAAAALVDALNSPYSDDTYVMVSFMIEDPWIQIGGIRSTGG</sequence>
<reference evidence="1 2" key="1">
    <citation type="submission" date="2016-01" db="EMBL/GenBank/DDBJ databases">
        <authorList>
            <person name="Manzoor S."/>
        </authorList>
    </citation>
    <scope>NUCLEOTIDE SEQUENCE [LARGE SCALE GENOMIC DNA]</scope>
    <source>
        <strain evidence="1">Methanoculleus sp MAB1</strain>
    </source>
</reference>
<dbReference type="SUPFAM" id="SSF48726">
    <property type="entry name" value="Immunoglobulin"/>
    <property type="match status" value="1"/>
</dbReference>
<dbReference type="Proteomes" id="UP000069850">
    <property type="component" value="Chromosome 1"/>
</dbReference>
<accession>A0A0X3BMG1</accession>
<dbReference type="RefSeq" id="WP_157203673.1">
    <property type="nucleotide sequence ID" value="NZ_LT158599.1"/>
</dbReference>
<name>A0A0X3BMG1_9EURY</name>
<organism evidence="1 2">
    <name type="scientific">Methanoculleus bourgensis</name>
    <dbReference type="NCBI Taxonomy" id="83986"/>
    <lineage>
        <taxon>Archaea</taxon>
        <taxon>Methanobacteriati</taxon>
        <taxon>Methanobacteriota</taxon>
        <taxon>Stenosarchaea group</taxon>
        <taxon>Methanomicrobia</taxon>
        <taxon>Methanomicrobiales</taxon>
        <taxon>Methanomicrobiaceae</taxon>
        <taxon>Methanoculleus</taxon>
    </lineage>
</organism>
<proteinExistence type="predicted"/>
<dbReference type="KEGG" id="mema:MMAB1_1980"/>
<evidence type="ECO:0000313" key="2">
    <source>
        <dbReference type="Proteomes" id="UP000069850"/>
    </source>
</evidence>